<feature type="compositionally biased region" description="Acidic residues" evidence="7">
    <location>
        <begin position="41"/>
        <end position="68"/>
    </location>
</feature>
<dbReference type="SMR" id="A0A0J6YN49"/>
<organism evidence="9 10">
    <name type="scientific">Coccidioides immitis RMSCC 2394</name>
    <dbReference type="NCBI Taxonomy" id="404692"/>
    <lineage>
        <taxon>Eukaryota</taxon>
        <taxon>Fungi</taxon>
        <taxon>Dikarya</taxon>
        <taxon>Ascomycota</taxon>
        <taxon>Pezizomycotina</taxon>
        <taxon>Eurotiomycetes</taxon>
        <taxon>Eurotiomycetidae</taxon>
        <taxon>Onygenales</taxon>
        <taxon>Onygenaceae</taxon>
        <taxon>Coccidioides</taxon>
    </lineage>
</organism>
<evidence type="ECO:0000256" key="4">
    <source>
        <dbReference type="ARBA" id="ARBA00023186"/>
    </source>
</evidence>
<evidence type="ECO:0000256" key="1">
    <source>
        <dbReference type="ARBA" id="ARBA00002212"/>
    </source>
</evidence>
<dbReference type="EMBL" id="DS028100">
    <property type="protein sequence ID" value="KMP10086.1"/>
    <property type="molecule type" value="Genomic_DNA"/>
</dbReference>
<keyword evidence="4" id="KW-0143">Chaperone</keyword>
<dbReference type="AlphaFoldDB" id="A0A0J6YN49"/>
<comment type="subunit">
    <text evidence="6">Forms a heterotrimer with H2A.Z-H2B, stabilizing the association of the histone dimer. Also, with a lower affinity, forms a heterotrimer with H2A-H2B.</text>
</comment>
<reference evidence="10" key="1">
    <citation type="journal article" date="2010" name="Genome Res.">
        <title>Population genomic sequencing of Coccidioides fungi reveals recent hybridization and transposon control.</title>
        <authorList>
            <person name="Neafsey D.E."/>
            <person name="Barker B.M."/>
            <person name="Sharpton T.J."/>
            <person name="Stajich J.E."/>
            <person name="Park D.J."/>
            <person name="Whiston E."/>
            <person name="Hung C.-Y."/>
            <person name="McMahan C."/>
            <person name="White J."/>
            <person name="Sykes S."/>
            <person name="Heiman D."/>
            <person name="Young S."/>
            <person name="Zeng Q."/>
            <person name="Abouelleil A."/>
            <person name="Aftuck L."/>
            <person name="Bessette D."/>
            <person name="Brown A."/>
            <person name="FitzGerald M."/>
            <person name="Lui A."/>
            <person name="Macdonald J.P."/>
            <person name="Priest M."/>
            <person name="Orbach M.J."/>
            <person name="Galgiani J.N."/>
            <person name="Kirkland T.N."/>
            <person name="Cole G.T."/>
            <person name="Birren B.W."/>
            <person name="Henn M.R."/>
            <person name="Taylor J.W."/>
            <person name="Rounsley S.D."/>
        </authorList>
    </citation>
    <scope>NUCLEOTIDE SEQUENCE [LARGE SCALE GENOMIC DNA]</scope>
    <source>
        <strain evidence="10">RMSCC 2394</strain>
    </source>
</reference>
<name>A0A0J6YN49_COCIT</name>
<proteinExistence type="inferred from homology"/>
<dbReference type="SMART" id="SM01082">
    <property type="entry name" value="CHZ"/>
    <property type="match status" value="1"/>
</dbReference>
<evidence type="ECO:0000256" key="3">
    <source>
        <dbReference type="ARBA" id="ARBA00008057"/>
    </source>
</evidence>
<evidence type="ECO:0000259" key="8">
    <source>
        <dbReference type="SMART" id="SM01082"/>
    </source>
</evidence>
<dbReference type="InterPro" id="IPR019098">
    <property type="entry name" value="Histone_chaperone_domain_CHZ"/>
</dbReference>
<evidence type="ECO:0000313" key="9">
    <source>
        <dbReference type="EMBL" id="KMP10086.1"/>
    </source>
</evidence>
<dbReference type="Proteomes" id="UP000054565">
    <property type="component" value="Unassembled WGS sequence"/>
</dbReference>
<gene>
    <name evidence="9" type="ORF">CIRG_09319</name>
</gene>
<evidence type="ECO:0000256" key="2">
    <source>
        <dbReference type="ARBA" id="ARBA00004123"/>
    </source>
</evidence>
<protein>
    <recommendedName>
        <fullName evidence="8">Histone chaperone domain-containing protein</fullName>
    </recommendedName>
</protein>
<evidence type="ECO:0000256" key="5">
    <source>
        <dbReference type="ARBA" id="ARBA00023242"/>
    </source>
</evidence>
<dbReference type="STRING" id="404692.A0A0J6YN49"/>
<comment type="similarity">
    <text evidence="3">Belongs to the CHZ1 family.</text>
</comment>
<feature type="region of interest" description="Disordered" evidence="7">
    <location>
        <begin position="1"/>
        <end position="124"/>
    </location>
</feature>
<accession>A0A0J6YN49</accession>
<feature type="domain" description="Histone chaperone" evidence="8">
    <location>
        <begin position="62"/>
        <end position="101"/>
    </location>
</feature>
<comment type="function">
    <text evidence="1">Forms a chaperone-bound H2A.Z-H2B complex that acts as a source for SWR1 complex-dependent H2A to H2A.Z histone replacement in chromatin.</text>
</comment>
<feature type="compositionally biased region" description="Acidic residues" evidence="7">
    <location>
        <begin position="102"/>
        <end position="124"/>
    </location>
</feature>
<evidence type="ECO:0000256" key="6">
    <source>
        <dbReference type="ARBA" id="ARBA00025877"/>
    </source>
</evidence>
<sequence>MSANQDITLTEGEGSRPAGDKGKGKAVGSEDIPMEQYSGDSETEESDAADDETFPEDDIEEEEEAGDDNLERISEENIIPGGRRTRGKVINFAEAAEKVEADDAMDDDDDEEYKQRDEDDEMQG</sequence>
<keyword evidence="5" id="KW-0539">Nucleus</keyword>
<dbReference type="GO" id="GO:0005634">
    <property type="term" value="C:nucleus"/>
    <property type="evidence" value="ECO:0007669"/>
    <property type="project" value="UniProtKB-SubCell"/>
</dbReference>
<comment type="subcellular location">
    <subcellularLocation>
        <location evidence="2">Nucleus</location>
    </subcellularLocation>
</comment>
<evidence type="ECO:0000256" key="7">
    <source>
        <dbReference type="SAM" id="MobiDB-lite"/>
    </source>
</evidence>
<dbReference type="Pfam" id="PF09649">
    <property type="entry name" value="CHZ"/>
    <property type="match status" value="1"/>
</dbReference>
<evidence type="ECO:0000313" key="10">
    <source>
        <dbReference type="Proteomes" id="UP000054565"/>
    </source>
</evidence>